<evidence type="ECO:0000313" key="1">
    <source>
        <dbReference type="EMBL" id="KAI8423170.1"/>
    </source>
</evidence>
<organism evidence="1 2">
    <name type="scientific">Choristoneura fumiferana</name>
    <name type="common">Spruce budworm moth</name>
    <name type="synonym">Archips fumiferana</name>
    <dbReference type="NCBI Taxonomy" id="7141"/>
    <lineage>
        <taxon>Eukaryota</taxon>
        <taxon>Metazoa</taxon>
        <taxon>Ecdysozoa</taxon>
        <taxon>Arthropoda</taxon>
        <taxon>Hexapoda</taxon>
        <taxon>Insecta</taxon>
        <taxon>Pterygota</taxon>
        <taxon>Neoptera</taxon>
        <taxon>Endopterygota</taxon>
        <taxon>Lepidoptera</taxon>
        <taxon>Glossata</taxon>
        <taxon>Ditrysia</taxon>
        <taxon>Tortricoidea</taxon>
        <taxon>Tortricidae</taxon>
        <taxon>Tortricinae</taxon>
        <taxon>Choristoneura</taxon>
    </lineage>
</organism>
<accession>A0ACC0JG94</accession>
<evidence type="ECO:0000313" key="2">
    <source>
        <dbReference type="Proteomes" id="UP001064048"/>
    </source>
</evidence>
<reference evidence="1 2" key="1">
    <citation type="journal article" date="2022" name="Genome Biol. Evol.">
        <title>The Spruce Budworm Genome: Reconstructing the Evolutionary History of Antifreeze Proteins.</title>
        <authorList>
            <person name="Beliveau C."/>
            <person name="Gagne P."/>
            <person name="Picq S."/>
            <person name="Vernygora O."/>
            <person name="Keeling C.I."/>
            <person name="Pinkney K."/>
            <person name="Doucet D."/>
            <person name="Wen F."/>
            <person name="Johnston J.S."/>
            <person name="Maaroufi H."/>
            <person name="Boyle B."/>
            <person name="Laroche J."/>
            <person name="Dewar K."/>
            <person name="Juretic N."/>
            <person name="Blackburn G."/>
            <person name="Nisole A."/>
            <person name="Brunet B."/>
            <person name="Brandao M."/>
            <person name="Lumley L."/>
            <person name="Duan J."/>
            <person name="Quan G."/>
            <person name="Lucarotti C.J."/>
            <person name="Roe A.D."/>
            <person name="Sperling F.A.H."/>
            <person name="Levesque R.C."/>
            <person name="Cusson M."/>
        </authorList>
    </citation>
    <scope>NUCLEOTIDE SEQUENCE [LARGE SCALE GENOMIC DNA]</scope>
    <source>
        <strain evidence="1">Glfc:IPQL:Cfum</strain>
    </source>
</reference>
<proteinExistence type="predicted"/>
<dbReference type="Proteomes" id="UP001064048">
    <property type="component" value="Chromosome 25"/>
</dbReference>
<keyword evidence="2" id="KW-1185">Reference proteome</keyword>
<gene>
    <name evidence="1" type="ORF">MSG28_014225</name>
</gene>
<comment type="caution">
    <text evidence="1">The sequence shown here is derived from an EMBL/GenBank/DDBJ whole genome shotgun (WGS) entry which is preliminary data.</text>
</comment>
<name>A0ACC0JG94_CHOFU</name>
<protein>
    <submittedName>
        <fullName evidence="1">Uncharacterized protein</fullName>
    </submittedName>
</protein>
<sequence>MYRIPHVLEAIELSSSPSLRSSQDVLCEERGELKPGDKMPAQFSSPLCHQEHLRAETCLRDQDKMLMRPTVLRMGDPQVPLILPAQSLHTETNSCKHCCFTQEMTRFLDCGMGATKEAIANTKALLNEYQLKIKSMEMEYICRTMSRWLG</sequence>
<dbReference type="EMBL" id="CM046125">
    <property type="protein sequence ID" value="KAI8423170.1"/>
    <property type="molecule type" value="Genomic_DNA"/>
</dbReference>